<dbReference type="SUPFAM" id="SSF51182">
    <property type="entry name" value="RmlC-like cupins"/>
    <property type="match status" value="1"/>
</dbReference>
<dbReference type="InterPro" id="IPR013096">
    <property type="entry name" value="Cupin_2"/>
</dbReference>
<reference evidence="2" key="1">
    <citation type="journal article" date="2014" name="Int. J. Syst. Evol. Microbiol.">
        <title>Complete genome sequence of Corynebacterium casei LMG S-19264T (=DSM 44701T), isolated from a smear-ripened cheese.</title>
        <authorList>
            <consortium name="US DOE Joint Genome Institute (JGI-PGF)"/>
            <person name="Walter F."/>
            <person name="Albersmeier A."/>
            <person name="Kalinowski J."/>
            <person name="Ruckert C."/>
        </authorList>
    </citation>
    <scope>NUCLEOTIDE SEQUENCE</scope>
    <source>
        <strain evidence="2">CGMCC 1.15725</strain>
    </source>
</reference>
<dbReference type="Pfam" id="PF07883">
    <property type="entry name" value="Cupin_2"/>
    <property type="match status" value="1"/>
</dbReference>
<evidence type="ECO:0000259" key="1">
    <source>
        <dbReference type="Pfam" id="PF07883"/>
    </source>
</evidence>
<sequence length="94" mass="10279">MDTTAFMERLHREGFIACDVKALEPGMTVAEHEHPFDVCALVLDGEIALTVDGVETSYGPGQVFTMPAGYPHSERIGKAGVRYLPGRRQPAAQY</sequence>
<gene>
    <name evidence="2" type="ORF">GCM10011611_01740</name>
</gene>
<keyword evidence="3" id="KW-1185">Reference proteome</keyword>
<evidence type="ECO:0000313" key="3">
    <source>
        <dbReference type="Proteomes" id="UP000646365"/>
    </source>
</evidence>
<feature type="domain" description="Cupin type-2" evidence="1">
    <location>
        <begin position="23"/>
        <end position="73"/>
    </location>
</feature>
<name>A0A8J2YPE3_9PROT</name>
<dbReference type="EMBL" id="BMJQ01000001">
    <property type="protein sequence ID" value="GGE99797.1"/>
    <property type="molecule type" value="Genomic_DNA"/>
</dbReference>
<dbReference type="InterPro" id="IPR011051">
    <property type="entry name" value="RmlC_Cupin_sf"/>
</dbReference>
<protein>
    <recommendedName>
        <fullName evidence="1">Cupin type-2 domain-containing protein</fullName>
    </recommendedName>
</protein>
<dbReference type="Proteomes" id="UP000646365">
    <property type="component" value="Unassembled WGS sequence"/>
</dbReference>
<evidence type="ECO:0000313" key="2">
    <source>
        <dbReference type="EMBL" id="GGE99797.1"/>
    </source>
</evidence>
<proteinExistence type="predicted"/>
<organism evidence="2 3">
    <name type="scientific">Aliidongia dinghuensis</name>
    <dbReference type="NCBI Taxonomy" id="1867774"/>
    <lineage>
        <taxon>Bacteria</taxon>
        <taxon>Pseudomonadati</taxon>
        <taxon>Pseudomonadota</taxon>
        <taxon>Alphaproteobacteria</taxon>
        <taxon>Rhodospirillales</taxon>
        <taxon>Dongiaceae</taxon>
        <taxon>Aliidongia</taxon>
    </lineage>
</organism>
<dbReference type="RefSeq" id="WP_189041463.1">
    <property type="nucleotide sequence ID" value="NZ_BMJQ01000001.1"/>
</dbReference>
<reference evidence="2" key="2">
    <citation type="submission" date="2020-09" db="EMBL/GenBank/DDBJ databases">
        <authorList>
            <person name="Sun Q."/>
            <person name="Zhou Y."/>
        </authorList>
    </citation>
    <scope>NUCLEOTIDE SEQUENCE</scope>
    <source>
        <strain evidence="2">CGMCC 1.15725</strain>
    </source>
</reference>
<comment type="caution">
    <text evidence="2">The sequence shown here is derived from an EMBL/GenBank/DDBJ whole genome shotgun (WGS) entry which is preliminary data.</text>
</comment>
<accession>A0A8J2YPE3</accession>
<dbReference type="InterPro" id="IPR014710">
    <property type="entry name" value="RmlC-like_jellyroll"/>
</dbReference>
<dbReference type="Gene3D" id="2.60.120.10">
    <property type="entry name" value="Jelly Rolls"/>
    <property type="match status" value="1"/>
</dbReference>
<dbReference type="AlphaFoldDB" id="A0A8J2YPE3"/>